<evidence type="ECO:0000313" key="3">
    <source>
        <dbReference type="Proteomes" id="UP000306552"/>
    </source>
</evidence>
<proteinExistence type="predicted"/>
<accession>A0A4U5TS47</accession>
<dbReference type="RefSeq" id="WP_138930812.1">
    <property type="nucleotide sequence ID" value="NZ_SWMU01000001.1"/>
</dbReference>
<feature type="signal peptide" evidence="1">
    <location>
        <begin position="1"/>
        <end position="20"/>
    </location>
</feature>
<comment type="caution">
    <text evidence="2">The sequence shown here is derived from an EMBL/GenBank/DDBJ whole genome shotgun (WGS) entry which is preliminary data.</text>
</comment>
<protein>
    <recommendedName>
        <fullName evidence="4">Phosphate-selective porin O and P</fullName>
    </recommendedName>
</protein>
<evidence type="ECO:0008006" key="4">
    <source>
        <dbReference type="Google" id="ProtNLM"/>
    </source>
</evidence>
<name>A0A4U5TS47_9FLAO</name>
<sequence>MKINKLLLFLGLFVFFTSHGQLKQADTVYYKSIIPVGKQSRLSDIDLIANTNYNLRNDFADGEYIDSRFRFEQFRAELRGYLTPKIYFRFRHRYTSSFEPQSKDKIIKGVDMAYISFKIDKEEKWEAIVGKFSVDWGGIEFDLNPIDVYEYSDIIEQADNFLSGAGIKYFLNKNSYFGFQVYNARTQNYDQLYGNNLIVGSTGIEASKAPLGGVVTWRGSLFNGKLNTLWSYSLTNEASGIFKNYFVLGQQFSLNNFKIAYDFKFSREDLDRTGIISSLIPRDEFGFVLRDTQYMSHWMQVDWEFSPKWHLAFTGFFDNAQWLGDEDPNKRTNQIRDSYGYIPSIEYYPWEDMNLKFFIGYVGRSFRYSSYAQNAINLENKDTGRIILGFISPLKIL</sequence>
<evidence type="ECO:0000256" key="1">
    <source>
        <dbReference type="SAM" id="SignalP"/>
    </source>
</evidence>
<dbReference type="EMBL" id="SWMU01000001">
    <property type="protein sequence ID" value="TKS57109.1"/>
    <property type="molecule type" value="Genomic_DNA"/>
</dbReference>
<dbReference type="InterPro" id="IPR010870">
    <property type="entry name" value="Porin_O/P"/>
</dbReference>
<evidence type="ECO:0000313" key="2">
    <source>
        <dbReference type="EMBL" id="TKS57109.1"/>
    </source>
</evidence>
<dbReference type="Proteomes" id="UP000306552">
    <property type="component" value="Unassembled WGS sequence"/>
</dbReference>
<keyword evidence="3" id="KW-1185">Reference proteome</keyword>
<organism evidence="2 3">
    <name type="scientific">Mesohalobacter halotolerans</name>
    <dbReference type="NCBI Taxonomy" id="1883405"/>
    <lineage>
        <taxon>Bacteria</taxon>
        <taxon>Pseudomonadati</taxon>
        <taxon>Bacteroidota</taxon>
        <taxon>Flavobacteriia</taxon>
        <taxon>Flavobacteriales</taxon>
        <taxon>Flavobacteriaceae</taxon>
        <taxon>Mesohalobacter</taxon>
    </lineage>
</organism>
<dbReference type="Pfam" id="PF07396">
    <property type="entry name" value="Porin_O_P"/>
    <property type="match status" value="1"/>
</dbReference>
<dbReference type="AlphaFoldDB" id="A0A4U5TS47"/>
<reference evidence="2 3" key="1">
    <citation type="submission" date="2019-04" db="EMBL/GenBank/DDBJ databases">
        <title>Psychroflexus halotolerans sp. nov., isolated from a marine solar saltern.</title>
        <authorList>
            <person name="Feng X."/>
        </authorList>
    </citation>
    <scope>NUCLEOTIDE SEQUENCE [LARGE SCALE GENOMIC DNA]</scope>
    <source>
        <strain evidence="2 3">WDS2C27</strain>
    </source>
</reference>
<gene>
    <name evidence="2" type="ORF">FCN74_01445</name>
</gene>
<feature type="chain" id="PRO_5020209634" description="Phosphate-selective porin O and P" evidence="1">
    <location>
        <begin position="21"/>
        <end position="397"/>
    </location>
</feature>
<keyword evidence="1" id="KW-0732">Signal</keyword>
<dbReference type="OrthoDB" id="846879at2"/>